<dbReference type="EMBL" id="JAASQJ010000005">
    <property type="protein sequence ID" value="NIJ55440.1"/>
    <property type="molecule type" value="Genomic_DNA"/>
</dbReference>
<organism evidence="2 3">
    <name type="scientific">Dyadobacter arcticus</name>
    <dbReference type="NCBI Taxonomy" id="1078754"/>
    <lineage>
        <taxon>Bacteria</taxon>
        <taxon>Pseudomonadati</taxon>
        <taxon>Bacteroidota</taxon>
        <taxon>Cytophagia</taxon>
        <taxon>Cytophagales</taxon>
        <taxon>Spirosomataceae</taxon>
        <taxon>Dyadobacter</taxon>
    </lineage>
</organism>
<keyword evidence="1" id="KW-1133">Transmembrane helix</keyword>
<feature type="transmembrane region" description="Helical" evidence="1">
    <location>
        <begin position="12"/>
        <end position="34"/>
    </location>
</feature>
<keyword evidence="1" id="KW-0472">Membrane</keyword>
<evidence type="ECO:0000313" key="2">
    <source>
        <dbReference type="EMBL" id="NIJ55440.1"/>
    </source>
</evidence>
<sequence>MIRTLWIFVRAGLLMVGWLIGMSILLLFVFILWLPDCENTRYETLYSPNRAHKAILYARDCGATTGYATNISLAKADEDIDTGFRIFTADYDNGKANLHPVHPELIDINVRWINDRLLELSYMKRMRGYLRKSIW</sequence>
<dbReference type="RefSeq" id="WP_167275251.1">
    <property type="nucleotide sequence ID" value="NZ_JAASQJ010000005.1"/>
</dbReference>
<proteinExistence type="predicted"/>
<gene>
    <name evidence="2" type="ORF">FHS68_004629</name>
</gene>
<evidence type="ECO:0000256" key="1">
    <source>
        <dbReference type="SAM" id="Phobius"/>
    </source>
</evidence>
<accession>A0ABX0UUG3</accession>
<comment type="caution">
    <text evidence="2">The sequence shown here is derived from an EMBL/GenBank/DDBJ whole genome shotgun (WGS) entry which is preliminary data.</text>
</comment>
<keyword evidence="1" id="KW-0812">Transmembrane</keyword>
<evidence type="ECO:0000313" key="3">
    <source>
        <dbReference type="Proteomes" id="UP001179181"/>
    </source>
</evidence>
<name>A0ABX0UUG3_9BACT</name>
<reference evidence="2 3" key="1">
    <citation type="submission" date="2020-03" db="EMBL/GenBank/DDBJ databases">
        <title>Genomic Encyclopedia of Type Strains, Phase IV (KMG-IV): sequencing the most valuable type-strain genomes for metagenomic binning, comparative biology and taxonomic classification.</title>
        <authorList>
            <person name="Goeker M."/>
        </authorList>
    </citation>
    <scope>NUCLEOTIDE SEQUENCE [LARGE SCALE GENOMIC DNA]</scope>
    <source>
        <strain evidence="2 3">DSM 102865</strain>
    </source>
</reference>
<dbReference type="Proteomes" id="UP001179181">
    <property type="component" value="Unassembled WGS sequence"/>
</dbReference>
<protein>
    <submittedName>
        <fullName evidence="2">Uncharacterized protein</fullName>
    </submittedName>
</protein>
<keyword evidence="3" id="KW-1185">Reference proteome</keyword>